<proteinExistence type="predicted"/>
<accession>Q6AUD3</accession>
<protein>
    <submittedName>
        <fullName evidence="1">Uncharacterized protein</fullName>
    </submittedName>
</protein>
<sequence>MRSGDQSIKTDDDDDGDGDVCMLHRRC</sequence>
<evidence type="ECO:0000313" key="1">
    <source>
        <dbReference type="EMBL" id="AAT85188.1"/>
    </source>
</evidence>
<name>Q6AUD3_ORYSJ</name>
<gene>
    <name evidence="1" type="primary">OSJNBa0079H23.9</name>
</gene>
<dbReference type="Proteomes" id="UP000000763">
    <property type="component" value="Chromosome 5"/>
</dbReference>
<evidence type="ECO:0000313" key="2">
    <source>
        <dbReference type="Proteomes" id="UP000000763"/>
    </source>
</evidence>
<dbReference type="AlphaFoldDB" id="Q6AUD3"/>
<organism evidence="1 2">
    <name type="scientific">Oryza sativa subsp. japonica</name>
    <name type="common">Rice</name>
    <dbReference type="NCBI Taxonomy" id="39947"/>
    <lineage>
        <taxon>Eukaryota</taxon>
        <taxon>Viridiplantae</taxon>
        <taxon>Streptophyta</taxon>
        <taxon>Embryophyta</taxon>
        <taxon>Tracheophyta</taxon>
        <taxon>Spermatophyta</taxon>
        <taxon>Magnoliopsida</taxon>
        <taxon>Liliopsida</taxon>
        <taxon>Poales</taxon>
        <taxon>Poaceae</taxon>
        <taxon>BOP clade</taxon>
        <taxon>Oryzoideae</taxon>
        <taxon>Oryzeae</taxon>
        <taxon>Oryzinae</taxon>
        <taxon>Oryza</taxon>
        <taxon>Oryza sativa</taxon>
    </lineage>
</organism>
<reference evidence="2" key="1">
    <citation type="journal article" date="2005" name="Nature">
        <title>The map-based sequence of the rice genome.</title>
        <authorList>
            <consortium name="International rice genome sequencing project (IRGSP)"/>
            <person name="Matsumoto T."/>
            <person name="Wu J."/>
            <person name="Kanamori H."/>
            <person name="Katayose Y."/>
            <person name="Fujisawa M."/>
            <person name="Namiki N."/>
            <person name="Mizuno H."/>
            <person name="Yamamoto K."/>
            <person name="Antonio B.A."/>
            <person name="Baba T."/>
            <person name="Sakata K."/>
            <person name="Nagamura Y."/>
            <person name="Aoki H."/>
            <person name="Arikawa K."/>
            <person name="Arita K."/>
            <person name="Bito T."/>
            <person name="Chiden Y."/>
            <person name="Fujitsuka N."/>
            <person name="Fukunaka R."/>
            <person name="Hamada M."/>
            <person name="Harada C."/>
            <person name="Hayashi A."/>
            <person name="Hijishita S."/>
            <person name="Honda M."/>
            <person name="Hosokawa S."/>
            <person name="Ichikawa Y."/>
            <person name="Idonuma A."/>
            <person name="Iijima M."/>
            <person name="Ikeda M."/>
            <person name="Ikeno M."/>
            <person name="Ito K."/>
            <person name="Ito S."/>
            <person name="Ito T."/>
            <person name="Ito Y."/>
            <person name="Ito Y."/>
            <person name="Iwabuchi A."/>
            <person name="Kamiya K."/>
            <person name="Karasawa W."/>
            <person name="Kurita K."/>
            <person name="Katagiri S."/>
            <person name="Kikuta A."/>
            <person name="Kobayashi H."/>
            <person name="Kobayashi N."/>
            <person name="Machita K."/>
            <person name="Maehara T."/>
            <person name="Masukawa M."/>
            <person name="Mizubayashi T."/>
            <person name="Mukai Y."/>
            <person name="Nagasaki H."/>
            <person name="Nagata Y."/>
            <person name="Naito S."/>
            <person name="Nakashima M."/>
            <person name="Nakama Y."/>
            <person name="Nakamichi Y."/>
            <person name="Nakamura M."/>
            <person name="Meguro A."/>
            <person name="Negishi M."/>
            <person name="Ohta I."/>
            <person name="Ohta T."/>
            <person name="Okamoto M."/>
            <person name="Ono N."/>
            <person name="Saji S."/>
            <person name="Sakaguchi M."/>
            <person name="Sakai K."/>
            <person name="Shibata M."/>
            <person name="Shimokawa T."/>
            <person name="Song J."/>
            <person name="Takazaki Y."/>
            <person name="Terasawa K."/>
            <person name="Tsugane M."/>
            <person name="Tsuji K."/>
            <person name="Ueda S."/>
            <person name="Waki K."/>
            <person name="Yamagata H."/>
            <person name="Yamamoto M."/>
            <person name="Yamamoto S."/>
            <person name="Yamane H."/>
            <person name="Yoshiki S."/>
            <person name="Yoshihara R."/>
            <person name="Yukawa K."/>
            <person name="Zhong H."/>
            <person name="Yano M."/>
            <person name="Yuan Q."/>
            <person name="Ouyang S."/>
            <person name="Liu J."/>
            <person name="Jones K.M."/>
            <person name="Gansberger K."/>
            <person name="Moffat K."/>
            <person name="Hill J."/>
            <person name="Bera J."/>
            <person name="Fadrosh D."/>
            <person name="Jin S."/>
            <person name="Johri S."/>
            <person name="Kim M."/>
            <person name="Overton L."/>
            <person name="Reardon M."/>
            <person name="Tsitrin T."/>
            <person name="Vuong H."/>
            <person name="Weaver B."/>
            <person name="Ciecko A."/>
            <person name="Tallon L."/>
            <person name="Jackson J."/>
            <person name="Pai G."/>
            <person name="Aken S.V."/>
            <person name="Utterback T."/>
            <person name="Reidmuller S."/>
            <person name="Feldblyum T."/>
            <person name="Hsiao J."/>
            <person name="Zismann V."/>
            <person name="Iobst S."/>
            <person name="de Vazeille A.R."/>
            <person name="Buell C.R."/>
            <person name="Ying K."/>
            <person name="Li Y."/>
            <person name="Lu T."/>
            <person name="Huang Y."/>
            <person name="Zhao Q."/>
            <person name="Feng Q."/>
            <person name="Zhang L."/>
            <person name="Zhu J."/>
            <person name="Weng Q."/>
            <person name="Mu J."/>
            <person name="Lu Y."/>
            <person name="Fan D."/>
            <person name="Liu Y."/>
            <person name="Guan J."/>
            <person name="Zhang Y."/>
            <person name="Yu S."/>
            <person name="Liu X."/>
            <person name="Zhang Y."/>
            <person name="Hong G."/>
            <person name="Han B."/>
            <person name="Choisne N."/>
            <person name="Demange N."/>
            <person name="Orjeda G."/>
            <person name="Samain S."/>
            <person name="Cattolico L."/>
            <person name="Pelletier E."/>
            <person name="Couloux A."/>
            <person name="Segurens B."/>
            <person name="Wincker P."/>
            <person name="D'Hont A."/>
            <person name="Scarpelli C."/>
            <person name="Weissenbach J."/>
            <person name="Salanoubat M."/>
            <person name="Quetier F."/>
            <person name="Yu Y."/>
            <person name="Kim H.R."/>
            <person name="Rambo T."/>
            <person name="Currie J."/>
            <person name="Collura K."/>
            <person name="Luo M."/>
            <person name="Yang T."/>
            <person name="Ammiraju J.S.S."/>
            <person name="Engler F."/>
            <person name="Soderlund C."/>
            <person name="Wing R.A."/>
            <person name="Palmer L.E."/>
            <person name="de la Bastide M."/>
            <person name="Spiegel L."/>
            <person name="Nascimento L."/>
            <person name="Zutavern T."/>
            <person name="O'Shaughnessy A."/>
            <person name="Dike S."/>
            <person name="Dedhia N."/>
            <person name="Preston R."/>
            <person name="Balija V."/>
            <person name="McCombie W.R."/>
            <person name="Chow T."/>
            <person name="Chen H."/>
            <person name="Chung M."/>
            <person name="Chen C."/>
            <person name="Shaw J."/>
            <person name="Wu H."/>
            <person name="Hsiao K."/>
            <person name="Chao Y."/>
            <person name="Chu M."/>
            <person name="Cheng C."/>
            <person name="Hour A."/>
            <person name="Lee P."/>
            <person name="Lin S."/>
            <person name="Lin Y."/>
            <person name="Liou J."/>
            <person name="Liu S."/>
            <person name="Hsing Y."/>
            <person name="Raghuvanshi S."/>
            <person name="Mohanty A."/>
            <person name="Bharti A.K."/>
            <person name="Gaur A."/>
            <person name="Gupta V."/>
            <person name="Kumar D."/>
            <person name="Ravi V."/>
            <person name="Vij S."/>
            <person name="Kapur A."/>
            <person name="Khurana P."/>
            <person name="Khurana P."/>
            <person name="Khurana J.P."/>
            <person name="Tyagi A.K."/>
            <person name="Gaikwad K."/>
            <person name="Singh A."/>
            <person name="Dalal V."/>
            <person name="Srivastava S."/>
            <person name="Dixit A."/>
            <person name="Pal A.K."/>
            <person name="Ghazi I.A."/>
            <person name="Yadav M."/>
            <person name="Pandit A."/>
            <person name="Bhargava A."/>
            <person name="Sureshbabu K."/>
            <person name="Batra K."/>
            <person name="Sharma T.R."/>
            <person name="Mohapatra T."/>
            <person name="Singh N.K."/>
            <person name="Messing J."/>
            <person name="Nelson A.B."/>
            <person name="Fuks G."/>
            <person name="Kavchok S."/>
            <person name="Keizer G."/>
            <person name="Linton E."/>
            <person name="Llaca V."/>
            <person name="Song R."/>
            <person name="Tanyolac B."/>
            <person name="Young S."/>
            <person name="Ho-Il K."/>
            <person name="Hahn J.H."/>
            <person name="Sangsakoo G."/>
            <person name="Vanavichit A."/>
            <person name="de Mattos Luiz.A.T."/>
            <person name="Zimmer P.D."/>
            <person name="Malone G."/>
            <person name="Dellagostin O."/>
            <person name="de Oliveira A.C."/>
            <person name="Bevan M."/>
            <person name="Bancroft I."/>
            <person name="Minx P."/>
            <person name="Cordum H."/>
            <person name="Wilson R."/>
            <person name="Cheng Z."/>
            <person name="Jin W."/>
            <person name="Jiang J."/>
            <person name="Leong S.A."/>
            <person name="Iwama H."/>
            <person name="Gojobori T."/>
            <person name="Itoh T."/>
            <person name="Niimura Y."/>
            <person name="Fujii Y."/>
            <person name="Habara T."/>
            <person name="Sakai H."/>
            <person name="Sato Y."/>
            <person name="Wilson G."/>
            <person name="Kumar K."/>
            <person name="McCouch S."/>
            <person name="Juretic N."/>
            <person name="Hoen D."/>
            <person name="Wright S."/>
            <person name="Bruskiewich R."/>
            <person name="Bureau T."/>
            <person name="Miyao A."/>
            <person name="Hirochika H."/>
            <person name="Nishikawa T."/>
            <person name="Kadowaki K."/>
            <person name="Sugiura M."/>
            <person name="Burr B."/>
            <person name="Sasaki T."/>
        </authorList>
    </citation>
    <scope>NUCLEOTIDE SEQUENCE [LARGE SCALE GENOMIC DNA]</scope>
    <source>
        <strain evidence="2">cv. Nipponbare</strain>
    </source>
</reference>
<reference evidence="2" key="2">
    <citation type="journal article" date="2008" name="Nucleic Acids Res.">
        <title>The rice annotation project database (RAP-DB): 2008 update.</title>
        <authorList>
            <consortium name="The rice annotation project (RAP)"/>
        </authorList>
    </citation>
    <scope>GENOME REANNOTATION</scope>
    <source>
        <strain evidence="2">cv. Nipponbare</strain>
    </source>
</reference>
<dbReference type="EMBL" id="AC129717">
    <property type="protein sequence ID" value="AAT85188.1"/>
    <property type="molecule type" value="Genomic_DNA"/>
</dbReference>